<keyword evidence="12" id="KW-0206">Cytoskeleton</keyword>
<evidence type="ECO:0000256" key="15">
    <source>
        <dbReference type="ARBA" id="ARBA00023273"/>
    </source>
</evidence>
<dbReference type="GO" id="GO:0005829">
    <property type="term" value="C:cytosol"/>
    <property type="evidence" value="ECO:0007669"/>
    <property type="project" value="UniProtKB-SubCell"/>
</dbReference>
<evidence type="ECO:0000256" key="12">
    <source>
        <dbReference type="ARBA" id="ARBA00023212"/>
    </source>
</evidence>
<gene>
    <name evidence="17" type="ORF">RRG08_016346</name>
</gene>
<dbReference type="PANTHER" id="PTHR31441">
    <property type="entry name" value="FOLLICULIN FAMILY MEMBER"/>
    <property type="match status" value="1"/>
</dbReference>
<dbReference type="Pfam" id="PF11704">
    <property type="entry name" value="Folliculin"/>
    <property type="match status" value="1"/>
</dbReference>
<evidence type="ECO:0000256" key="5">
    <source>
        <dbReference type="ARBA" id="ARBA00004514"/>
    </source>
</evidence>
<dbReference type="InterPro" id="IPR032035">
    <property type="entry name" value="Folliculin_DENN"/>
</dbReference>
<evidence type="ECO:0000256" key="14">
    <source>
        <dbReference type="ARBA" id="ARBA00023242"/>
    </source>
</evidence>
<reference evidence="17" key="1">
    <citation type="journal article" date="2023" name="G3 (Bethesda)">
        <title>A reference genome for the long-term kleptoplast-retaining sea slug Elysia crispata morphotype clarki.</title>
        <authorList>
            <person name="Eastman K.E."/>
            <person name="Pendleton A.L."/>
            <person name="Shaikh M.A."/>
            <person name="Suttiyut T."/>
            <person name="Ogas R."/>
            <person name="Tomko P."/>
            <person name="Gavelis G."/>
            <person name="Widhalm J.R."/>
            <person name="Wisecaver J.H."/>
        </authorList>
    </citation>
    <scope>NUCLEOTIDE SEQUENCE</scope>
    <source>
        <strain evidence="17">ECLA1</strain>
    </source>
</reference>
<keyword evidence="14" id="KW-0539">Nucleus</keyword>
<keyword evidence="11" id="KW-0472">Membrane</keyword>
<evidence type="ECO:0000256" key="10">
    <source>
        <dbReference type="ARBA" id="ARBA00022490"/>
    </source>
</evidence>
<dbReference type="PROSITE" id="PS51834">
    <property type="entry name" value="DENN_FLCN_SMCR8"/>
    <property type="match status" value="1"/>
</dbReference>
<dbReference type="GO" id="GO:0005929">
    <property type="term" value="C:cilium"/>
    <property type="evidence" value="ECO:0007669"/>
    <property type="project" value="UniProtKB-SubCell"/>
</dbReference>
<comment type="subcellular location">
    <subcellularLocation>
        <location evidence="2">Cell projection</location>
        <location evidence="2">Cilium</location>
    </subcellularLocation>
    <subcellularLocation>
        <location evidence="4">Cytoplasm</location>
        <location evidence="4">Cytoskeleton</location>
        <location evidence="4">Microtubule organizing center</location>
        <location evidence="4">Centrosome</location>
    </subcellularLocation>
    <subcellularLocation>
        <location evidence="3">Cytoplasm</location>
        <location evidence="3">Cytoskeleton</location>
        <location evidence="3">Spindle</location>
    </subcellularLocation>
    <subcellularLocation>
        <location evidence="5">Cytoplasm</location>
        <location evidence="5">Cytosol</location>
    </subcellularLocation>
    <subcellularLocation>
        <location evidence="6">Lysosome membrane</location>
    </subcellularLocation>
    <subcellularLocation>
        <location evidence="1">Nucleus</location>
    </subcellularLocation>
</comment>
<evidence type="ECO:0000256" key="1">
    <source>
        <dbReference type="ARBA" id="ARBA00004123"/>
    </source>
</evidence>
<keyword evidence="18" id="KW-1185">Reference proteome</keyword>
<keyword evidence="15" id="KW-0966">Cell projection</keyword>
<evidence type="ECO:0000256" key="11">
    <source>
        <dbReference type="ARBA" id="ARBA00023136"/>
    </source>
</evidence>
<keyword evidence="13" id="KW-0458">Lysosome</keyword>
<dbReference type="PANTHER" id="PTHR31441:SF2">
    <property type="entry name" value="FOLLICULIN"/>
    <property type="match status" value="1"/>
</dbReference>
<dbReference type="InterPro" id="IPR044886">
    <property type="entry name" value="FLCN_DENN_C_sf"/>
</dbReference>
<dbReference type="InterPro" id="IPR037521">
    <property type="entry name" value="FLCN/SMCR8_DENN"/>
</dbReference>
<dbReference type="GO" id="GO:0005819">
    <property type="term" value="C:spindle"/>
    <property type="evidence" value="ECO:0007669"/>
    <property type="project" value="UniProtKB-SubCell"/>
</dbReference>
<evidence type="ECO:0000259" key="16">
    <source>
        <dbReference type="PROSITE" id="PS51834"/>
    </source>
</evidence>
<protein>
    <recommendedName>
        <fullName evidence="8">Folliculin</fullName>
    </recommendedName>
</protein>
<dbReference type="GO" id="GO:0005813">
    <property type="term" value="C:centrosome"/>
    <property type="evidence" value="ECO:0007669"/>
    <property type="project" value="UniProtKB-SubCell"/>
</dbReference>
<dbReference type="Proteomes" id="UP001283361">
    <property type="component" value="Unassembled WGS sequence"/>
</dbReference>
<evidence type="ECO:0000256" key="8">
    <source>
        <dbReference type="ARBA" id="ARBA00021824"/>
    </source>
</evidence>
<evidence type="ECO:0000256" key="7">
    <source>
        <dbReference type="ARBA" id="ARBA00009987"/>
    </source>
</evidence>
<sequence>MNAIISLCHFCELHGPKILYCTQPFRPQEPLKPPGNEDVEADLAHKLKSSSFAVPSSGTESALIPSFSSSVKDRCDGCKSVQMGFVSHDEEAKVSYVSTQQPYNPEVFTRIRQACIRSLSSEVCPGREGPIFFGDTQCGHVLSYTFYIPDTQARGMHRWYSILVVMMDKIYLLNSWPFLVPHLQIVIQSLQKKAQVIYDAEEAKCPQRPLRMEARVNPSNFIKQRGGSKPARSLQEITGDKNVFQMLHVAFLWILKACGSRITEKLLEGPPTEDTIIDMEKQEETEEGFIKIYTRKLDGGELVQTDSEAIQDGDKSPELETNNQVELEGECDDEFVPVLSDIRHLRKVLGRANFQALAHHVVIGNQIIVSGHERSLVKSIIKVLKTLLPKGCCRVIPWSLEYEESWRCNFLGLSPDALLPQHVNSSEMFVLVEIVPKLTQAAASIEMNNSSLVASSIERDDNSSVEREISSDFSSGISGPASDLSDLSLGTEDQDEYSSLEQFEFKMSSPTSLPTKVPTVLAKMLMAVENKNLSLEVVEAAFTCLREEWMNKVKVLFKFTKAGGNRSEEDTKKLLQIVGARSEDKQLLMFWMTGLSVQYREHILAASAPGNIHK</sequence>
<keyword evidence="10" id="KW-0963">Cytoplasm</keyword>
<dbReference type="Gene3D" id="1.10.10.1730">
    <property type="entry name" value="Folliculin"/>
    <property type="match status" value="1"/>
</dbReference>
<evidence type="ECO:0000256" key="6">
    <source>
        <dbReference type="ARBA" id="ARBA00004656"/>
    </source>
</evidence>
<keyword evidence="9" id="KW-0343">GTPase activation</keyword>
<dbReference type="GO" id="GO:0005096">
    <property type="term" value="F:GTPase activator activity"/>
    <property type="evidence" value="ECO:0007669"/>
    <property type="project" value="UniProtKB-KW"/>
</dbReference>
<dbReference type="GO" id="GO:1904263">
    <property type="term" value="P:positive regulation of TORC1 signaling"/>
    <property type="evidence" value="ECO:0007669"/>
    <property type="project" value="TreeGrafter"/>
</dbReference>
<evidence type="ECO:0000256" key="13">
    <source>
        <dbReference type="ARBA" id="ARBA00023228"/>
    </source>
</evidence>
<dbReference type="InterPro" id="IPR021713">
    <property type="entry name" value="Folliculin"/>
</dbReference>
<comment type="caution">
    <text evidence="17">The sequence shown here is derived from an EMBL/GenBank/DDBJ whole genome shotgun (WGS) entry which is preliminary data.</text>
</comment>
<organism evidence="17 18">
    <name type="scientific">Elysia crispata</name>
    <name type="common">lettuce slug</name>
    <dbReference type="NCBI Taxonomy" id="231223"/>
    <lineage>
        <taxon>Eukaryota</taxon>
        <taxon>Metazoa</taxon>
        <taxon>Spiralia</taxon>
        <taxon>Lophotrochozoa</taxon>
        <taxon>Mollusca</taxon>
        <taxon>Gastropoda</taxon>
        <taxon>Heterobranchia</taxon>
        <taxon>Euthyneura</taxon>
        <taxon>Panpulmonata</taxon>
        <taxon>Sacoglossa</taxon>
        <taxon>Placobranchoidea</taxon>
        <taxon>Plakobranchidae</taxon>
        <taxon>Elysia</taxon>
    </lineage>
</organism>
<dbReference type="GO" id="GO:0000122">
    <property type="term" value="P:negative regulation of transcription by RNA polymerase II"/>
    <property type="evidence" value="ECO:0007669"/>
    <property type="project" value="TreeGrafter"/>
</dbReference>
<comment type="similarity">
    <text evidence="7">Belongs to the folliculin family.</text>
</comment>
<dbReference type="GO" id="GO:0005765">
    <property type="term" value="C:lysosomal membrane"/>
    <property type="evidence" value="ECO:0007669"/>
    <property type="project" value="UniProtKB-SubCell"/>
</dbReference>
<accession>A0AAE0YYI8</accession>
<proteinExistence type="inferred from homology"/>
<name>A0AAE0YYI8_9GAST</name>
<feature type="domain" description="UDENN FLCN/SMCR8-type" evidence="16">
    <location>
        <begin position="76"/>
        <end position="596"/>
    </location>
</feature>
<dbReference type="GO" id="GO:0005634">
    <property type="term" value="C:nucleus"/>
    <property type="evidence" value="ECO:0007669"/>
    <property type="project" value="UniProtKB-SubCell"/>
</dbReference>
<evidence type="ECO:0000313" key="17">
    <source>
        <dbReference type="EMBL" id="KAK3759608.1"/>
    </source>
</evidence>
<dbReference type="EMBL" id="JAWDGP010005101">
    <property type="protein sequence ID" value="KAK3759608.1"/>
    <property type="molecule type" value="Genomic_DNA"/>
</dbReference>
<evidence type="ECO:0000256" key="2">
    <source>
        <dbReference type="ARBA" id="ARBA00004138"/>
    </source>
</evidence>
<evidence type="ECO:0000256" key="9">
    <source>
        <dbReference type="ARBA" id="ARBA00022468"/>
    </source>
</evidence>
<dbReference type="InterPro" id="IPR037520">
    <property type="entry name" value="Folliculin/SMCR8_longin"/>
</dbReference>
<evidence type="ECO:0000256" key="3">
    <source>
        <dbReference type="ARBA" id="ARBA00004186"/>
    </source>
</evidence>
<dbReference type="AlphaFoldDB" id="A0AAE0YYI8"/>
<evidence type="ECO:0000313" key="18">
    <source>
        <dbReference type="Proteomes" id="UP001283361"/>
    </source>
</evidence>
<dbReference type="Pfam" id="PF16692">
    <property type="entry name" value="Folliculin_C"/>
    <property type="match status" value="2"/>
</dbReference>
<evidence type="ECO:0000256" key="4">
    <source>
        <dbReference type="ARBA" id="ARBA00004300"/>
    </source>
</evidence>
<dbReference type="Gene3D" id="3.40.50.12430">
    <property type="match status" value="1"/>
</dbReference>